<feature type="transmembrane region" description="Helical" evidence="2">
    <location>
        <begin position="63"/>
        <end position="84"/>
    </location>
</feature>
<proteinExistence type="predicted"/>
<feature type="region of interest" description="Disordered" evidence="1">
    <location>
        <begin position="1"/>
        <end position="21"/>
    </location>
</feature>
<evidence type="ECO:0000256" key="1">
    <source>
        <dbReference type="SAM" id="MobiDB-lite"/>
    </source>
</evidence>
<sequence length="95" mass="10504">DQNHVGTGRHLQVGGRQGRSLHPGQRQGLVYLAQIVIPYWVVSCLNGFRLKKGLPRGPVKGRILVPCTFILLAIGIVGIASLLLDRPKRDSHFSW</sequence>
<evidence type="ECO:0000313" key="3">
    <source>
        <dbReference type="EMBL" id="MCQ4950920.1"/>
    </source>
</evidence>
<dbReference type="EMBL" id="JANGAB010000448">
    <property type="protein sequence ID" value="MCQ4950920.1"/>
    <property type="molecule type" value="Genomic_DNA"/>
</dbReference>
<feature type="transmembrane region" description="Helical" evidence="2">
    <location>
        <begin position="29"/>
        <end position="48"/>
    </location>
</feature>
<reference evidence="3" key="1">
    <citation type="submission" date="2022-06" db="EMBL/GenBank/DDBJ databases">
        <title>Isolation of gut microbiota from human fecal samples.</title>
        <authorList>
            <person name="Pamer E.G."/>
            <person name="Barat B."/>
            <person name="Waligurski E."/>
            <person name="Medina S."/>
            <person name="Paddock L."/>
            <person name="Mostad J."/>
        </authorList>
    </citation>
    <scope>NUCLEOTIDE SEQUENCE</scope>
    <source>
        <strain evidence="3">DFI.7.96</strain>
    </source>
</reference>
<keyword evidence="2" id="KW-0812">Transmembrane</keyword>
<feature type="non-terminal residue" evidence="3">
    <location>
        <position position="1"/>
    </location>
</feature>
<keyword evidence="2" id="KW-1133">Transmembrane helix</keyword>
<protein>
    <submittedName>
        <fullName evidence="3">Uncharacterized protein</fullName>
    </submittedName>
</protein>
<dbReference type="AlphaFoldDB" id="A0AAW5KHU0"/>
<gene>
    <name evidence="3" type="ORF">NE646_14965</name>
</gene>
<accession>A0AAW5KHU0</accession>
<evidence type="ECO:0000313" key="4">
    <source>
        <dbReference type="Proteomes" id="UP001205063"/>
    </source>
</evidence>
<name>A0AAW5KHU0_9FIRM</name>
<organism evidence="3 4">
    <name type="scientific">Bittarella massiliensis</name>
    <name type="common">ex Durand et al. 2017</name>
    <dbReference type="NCBI Taxonomy" id="1720313"/>
    <lineage>
        <taxon>Bacteria</taxon>
        <taxon>Bacillati</taxon>
        <taxon>Bacillota</taxon>
        <taxon>Clostridia</taxon>
        <taxon>Eubacteriales</taxon>
        <taxon>Oscillospiraceae</taxon>
        <taxon>Bittarella (ex Durand et al. 2017)</taxon>
    </lineage>
</organism>
<dbReference type="Proteomes" id="UP001205063">
    <property type="component" value="Unassembled WGS sequence"/>
</dbReference>
<keyword evidence="2" id="KW-0472">Membrane</keyword>
<dbReference type="RefSeq" id="WP_256137004.1">
    <property type="nucleotide sequence ID" value="NZ_JANGAB010000448.1"/>
</dbReference>
<comment type="caution">
    <text evidence="3">The sequence shown here is derived from an EMBL/GenBank/DDBJ whole genome shotgun (WGS) entry which is preliminary data.</text>
</comment>
<evidence type="ECO:0000256" key="2">
    <source>
        <dbReference type="SAM" id="Phobius"/>
    </source>
</evidence>